<reference evidence="2" key="2">
    <citation type="submission" date="2014-06" db="EMBL/GenBank/DDBJ databases">
        <authorList>
            <person name="Aslett M."/>
        </authorList>
    </citation>
    <scope>NUCLEOTIDE SEQUENCE</scope>
</reference>
<proteinExistence type="predicted"/>
<dbReference type="AlphaFoldDB" id="A0A068WDN7"/>
<feature type="region of interest" description="Disordered" evidence="1">
    <location>
        <begin position="89"/>
        <end position="150"/>
    </location>
</feature>
<dbReference type="EMBL" id="LK028578">
    <property type="protein sequence ID" value="CDS18208.1"/>
    <property type="molecule type" value="Genomic_DNA"/>
</dbReference>
<evidence type="ECO:0000313" key="4">
    <source>
        <dbReference type="WBParaSite" id="EgrG_000596500"/>
    </source>
</evidence>
<sequence>MQCVPVNGESLLLLGSDGRLRLLSLSSFSFMSLRSLPPTLVPPVVNGVGFTMLMKPQDPLALDFAVAPSPSASSSSLVAVLTENGGFRLLDLSNGMNDSRNNRGDKIDEDKGKKEVLKSSTSNDKSEQLLNPEKLRGILAEHHHFPSERR</sequence>
<accession>A0A068WDN7</accession>
<evidence type="ECO:0000313" key="3">
    <source>
        <dbReference type="Proteomes" id="UP000492820"/>
    </source>
</evidence>
<gene>
    <name evidence="2" type="ORF">EgrG_000596500</name>
</gene>
<feature type="compositionally biased region" description="Basic and acidic residues" evidence="1">
    <location>
        <begin position="133"/>
        <end position="150"/>
    </location>
</feature>
<evidence type="ECO:0000256" key="1">
    <source>
        <dbReference type="SAM" id="MobiDB-lite"/>
    </source>
</evidence>
<feature type="compositionally biased region" description="Basic and acidic residues" evidence="1">
    <location>
        <begin position="100"/>
        <end position="117"/>
    </location>
</feature>
<dbReference type="OrthoDB" id="5578278at2759"/>
<organism evidence="2">
    <name type="scientific">Echinococcus granulosus</name>
    <name type="common">Hydatid tapeworm</name>
    <dbReference type="NCBI Taxonomy" id="6210"/>
    <lineage>
        <taxon>Eukaryota</taxon>
        <taxon>Metazoa</taxon>
        <taxon>Spiralia</taxon>
        <taxon>Lophotrochozoa</taxon>
        <taxon>Platyhelminthes</taxon>
        <taxon>Cestoda</taxon>
        <taxon>Eucestoda</taxon>
        <taxon>Cyclophyllidea</taxon>
        <taxon>Taeniidae</taxon>
        <taxon>Echinococcus</taxon>
        <taxon>Echinococcus granulosus group</taxon>
    </lineage>
</organism>
<reference evidence="4" key="3">
    <citation type="submission" date="2020-10" db="UniProtKB">
        <authorList>
            <consortium name="WormBaseParasite"/>
        </authorList>
    </citation>
    <scope>IDENTIFICATION</scope>
</reference>
<dbReference type="WBParaSite" id="EgrG_000596500">
    <property type="protein sequence ID" value="EgrG_000596500"/>
    <property type="gene ID" value="EgrG_000596500"/>
</dbReference>
<dbReference type="Proteomes" id="UP000492820">
    <property type="component" value="Unassembled WGS sequence"/>
</dbReference>
<name>A0A068WDN7_ECHGR</name>
<evidence type="ECO:0000313" key="2">
    <source>
        <dbReference type="EMBL" id="CDS18208.1"/>
    </source>
</evidence>
<protein>
    <submittedName>
        <fullName evidence="4">Transducin/WD40 repeat-like superfamily protein</fullName>
    </submittedName>
</protein>
<reference evidence="2 3" key="1">
    <citation type="journal article" date="2013" name="Nature">
        <title>The genomes of four tapeworm species reveal adaptations to parasitism.</title>
        <authorList>
            <person name="Tsai I.J."/>
            <person name="Zarowiecki M."/>
            <person name="Holroyd N."/>
            <person name="Garciarrubio A."/>
            <person name="Sanchez-Flores A."/>
            <person name="Brooks K.L."/>
            <person name="Tracey A."/>
            <person name="Bobes R.J."/>
            <person name="Fragoso G."/>
            <person name="Sciutto E."/>
            <person name="Aslett M."/>
            <person name="Beasley H."/>
            <person name="Bennett H.M."/>
            <person name="Cai J."/>
            <person name="Camicia F."/>
            <person name="Clark R."/>
            <person name="Cucher M."/>
            <person name="De Silva N."/>
            <person name="Day T.A."/>
            <person name="Deplazes P."/>
            <person name="Estrada K."/>
            <person name="Fernandez C."/>
            <person name="Holland P.W."/>
            <person name="Hou J."/>
            <person name="Hu S."/>
            <person name="Huckvale T."/>
            <person name="Hung S.S."/>
            <person name="Kamenetzky L."/>
            <person name="Keane J.A."/>
            <person name="Kiss F."/>
            <person name="Koziol U."/>
            <person name="Lambert O."/>
            <person name="Liu K."/>
            <person name="Luo X."/>
            <person name="Luo Y."/>
            <person name="Macchiaroli N."/>
            <person name="Nichol S."/>
            <person name="Paps J."/>
            <person name="Parkinson J."/>
            <person name="Pouchkina-Stantcheva N."/>
            <person name="Riddiford N."/>
            <person name="Rosenzvit M."/>
            <person name="Salinas G."/>
            <person name="Wasmuth J.D."/>
            <person name="Zamanian M."/>
            <person name="Zheng Y."/>
            <person name="Cai X."/>
            <person name="Soberon X."/>
            <person name="Olson P.D."/>
            <person name="Laclette J.P."/>
            <person name="Brehm K."/>
            <person name="Berriman M."/>
            <person name="Garciarrubio A."/>
            <person name="Bobes R.J."/>
            <person name="Fragoso G."/>
            <person name="Sanchez-Flores A."/>
            <person name="Estrada K."/>
            <person name="Cevallos M.A."/>
            <person name="Morett E."/>
            <person name="Gonzalez V."/>
            <person name="Portillo T."/>
            <person name="Ochoa-Leyva A."/>
            <person name="Jose M.V."/>
            <person name="Sciutto E."/>
            <person name="Landa A."/>
            <person name="Jimenez L."/>
            <person name="Valdes V."/>
            <person name="Carrero J.C."/>
            <person name="Larralde C."/>
            <person name="Morales-Montor J."/>
            <person name="Limon-Lason J."/>
            <person name="Soberon X."/>
            <person name="Laclette J.P."/>
        </authorList>
    </citation>
    <scope>NUCLEOTIDE SEQUENCE [LARGE SCALE GENOMIC DNA]</scope>
</reference>